<proteinExistence type="predicted"/>
<dbReference type="EMBL" id="PPWZ01000013">
    <property type="protein sequence ID" value="POH37516.1"/>
    <property type="molecule type" value="Genomic_DNA"/>
</dbReference>
<sequence>MVKFNLDFKTKIVTEYLNGCGSTTLAKRYGIVRADTVLNWVLSFELRGVKGLELSKMDSNYSSQFKVEVLDWKNQYEASLPATALHFNLSSPNTVWKWLKKYDDMGIAELE</sequence>
<dbReference type="InterPro" id="IPR052057">
    <property type="entry name" value="IS150/IS1296_orfA-like"/>
</dbReference>
<dbReference type="SUPFAM" id="SSF48295">
    <property type="entry name" value="TrpR-like"/>
    <property type="match status" value="1"/>
</dbReference>
<dbReference type="SUPFAM" id="SSF46689">
    <property type="entry name" value="Homeodomain-like"/>
    <property type="match status" value="1"/>
</dbReference>
<dbReference type="GO" id="GO:0043565">
    <property type="term" value="F:sequence-specific DNA binding"/>
    <property type="evidence" value="ECO:0007669"/>
    <property type="project" value="InterPro"/>
</dbReference>
<name>A0A2P4R8L3_9LACO</name>
<dbReference type="PANTHER" id="PTHR33795">
    <property type="entry name" value="INSERTION ELEMENT IS150 PROTEIN INSJ"/>
    <property type="match status" value="1"/>
</dbReference>
<reference evidence="1" key="1">
    <citation type="submission" date="2018-01" db="EMBL/GenBank/DDBJ databases">
        <title>Genome sequnecing of Lactobacillus formosensis KACC 18721.</title>
        <authorList>
            <person name="Kim S.-J."/>
            <person name="Heo J."/>
        </authorList>
    </citation>
    <scope>NUCLEOTIDE SEQUENCE</scope>
    <source>
        <strain evidence="1">KACC 18721</strain>
    </source>
</reference>
<dbReference type="PANTHER" id="PTHR33795:SF1">
    <property type="entry name" value="INSERTION ELEMENT IS150 PROTEIN INSJ"/>
    <property type="match status" value="1"/>
</dbReference>
<comment type="caution">
    <text evidence="1">The sequence shown here is derived from an EMBL/GenBank/DDBJ whole genome shotgun (WGS) entry which is preliminary data.</text>
</comment>
<organism evidence="1">
    <name type="scientific">Companilactobacillus formosensis</name>
    <dbReference type="NCBI Taxonomy" id="1617889"/>
    <lineage>
        <taxon>Bacteria</taxon>
        <taxon>Bacillati</taxon>
        <taxon>Bacillota</taxon>
        <taxon>Bacilli</taxon>
        <taxon>Lactobacillales</taxon>
        <taxon>Lactobacillaceae</taxon>
        <taxon>Companilactobacillus</taxon>
    </lineage>
</organism>
<dbReference type="AlphaFoldDB" id="A0A2P4R8L3"/>
<dbReference type="InterPro" id="IPR010921">
    <property type="entry name" value="Trp_repressor/repl_initiator"/>
</dbReference>
<gene>
    <name evidence="1" type="ORF">C2R26_02475</name>
</gene>
<evidence type="ECO:0000313" key="1">
    <source>
        <dbReference type="EMBL" id="POH37516.1"/>
    </source>
</evidence>
<accession>A0A2P4R8L3</accession>
<protein>
    <submittedName>
        <fullName evidence="1">Helix-turn-helix domain-containing protein</fullName>
    </submittedName>
</protein>
<dbReference type="InterPro" id="IPR009057">
    <property type="entry name" value="Homeodomain-like_sf"/>
</dbReference>